<name>A0A1E4SLC6_9ASCO</name>
<dbReference type="GeneID" id="30981710"/>
<reference evidence="2" key="1">
    <citation type="submission" date="2016-05" db="EMBL/GenBank/DDBJ databases">
        <title>Comparative genomics of biotechnologically important yeasts.</title>
        <authorList>
            <consortium name="DOE Joint Genome Institute"/>
            <person name="Riley R."/>
            <person name="Haridas S."/>
            <person name="Wolfe K.H."/>
            <person name="Lopes M.R."/>
            <person name="Hittinger C.T."/>
            <person name="Goker M."/>
            <person name="Salamov A."/>
            <person name="Wisecaver J."/>
            <person name="Long T.M."/>
            <person name="Aerts A.L."/>
            <person name="Barry K."/>
            <person name="Choi C."/>
            <person name="Clum A."/>
            <person name="Coughlan A.Y."/>
            <person name="Deshpande S."/>
            <person name="Douglass A.P."/>
            <person name="Hanson S.J."/>
            <person name="Klenk H.-P."/>
            <person name="Labutti K."/>
            <person name="Lapidus A."/>
            <person name="Lindquist E."/>
            <person name="Lipzen A."/>
            <person name="Meier-Kolthoff J.P."/>
            <person name="Ohm R.A."/>
            <person name="Otillar R.P."/>
            <person name="Pangilinan J."/>
            <person name="Peng Y."/>
            <person name="Rokas A."/>
            <person name="Rosa C.A."/>
            <person name="Scheuner C."/>
            <person name="Sibirny A.A."/>
            <person name="Slot J.C."/>
            <person name="Stielow J.B."/>
            <person name="Sun H."/>
            <person name="Kurtzman C.P."/>
            <person name="Blackwell M."/>
            <person name="Grigoriev I.V."/>
            <person name="Jeffries T.W."/>
        </authorList>
    </citation>
    <scope>NUCLEOTIDE SEQUENCE [LARGE SCALE GENOMIC DNA]</scope>
    <source>
        <strain evidence="2">NRRL Y-17324</strain>
    </source>
</reference>
<evidence type="ECO:0000313" key="2">
    <source>
        <dbReference type="Proteomes" id="UP000094285"/>
    </source>
</evidence>
<protein>
    <submittedName>
        <fullName evidence="1">Uncharacterized protein</fullName>
    </submittedName>
</protein>
<dbReference type="EMBL" id="KV453911">
    <property type="protein sequence ID" value="ODV80232.1"/>
    <property type="molecule type" value="Genomic_DNA"/>
</dbReference>
<organism evidence="1 2">
    <name type="scientific">Suhomyces tanzawaensis NRRL Y-17324</name>
    <dbReference type="NCBI Taxonomy" id="984487"/>
    <lineage>
        <taxon>Eukaryota</taxon>
        <taxon>Fungi</taxon>
        <taxon>Dikarya</taxon>
        <taxon>Ascomycota</taxon>
        <taxon>Saccharomycotina</taxon>
        <taxon>Pichiomycetes</taxon>
        <taxon>Debaryomycetaceae</taxon>
        <taxon>Suhomyces</taxon>
    </lineage>
</organism>
<accession>A0A1E4SLC6</accession>
<dbReference type="AlphaFoldDB" id="A0A1E4SLC6"/>
<gene>
    <name evidence="1" type="ORF">CANTADRAFT_25901</name>
</gene>
<dbReference type="RefSeq" id="XP_020065354.1">
    <property type="nucleotide sequence ID" value="XM_020207573.1"/>
</dbReference>
<sequence>MLRGIGVDYILEGFDDASFEDTIKTRTRDELKRMDKIFEVILDHWRKSLHENSVFCQKNIQPFYGD</sequence>
<dbReference type="Proteomes" id="UP000094285">
    <property type="component" value="Unassembled WGS sequence"/>
</dbReference>
<keyword evidence="2" id="KW-1185">Reference proteome</keyword>
<evidence type="ECO:0000313" key="1">
    <source>
        <dbReference type="EMBL" id="ODV80232.1"/>
    </source>
</evidence>
<proteinExistence type="predicted"/>